<dbReference type="Proteomes" id="UP001074446">
    <property type="component" value="Unassembled WGS sequence"/>
</dbReference>
<keyword evidence="6" id="KW-0051">Antiviral defense</keyword>
<dbReference type="EMBL" id="JAPVER010000020">
    <property type="protein sequence ID" value="MCZ3366668.1"/>
    <property type="molecule type" value="Genomic_DNA"/>
</dbReference>
<keyword evidence="12" id="KW-1185">Reference proteome</keyword>
<evidence type="ECO:0000256" key="3">
    <source>
        <dbReference type="ARBA" id="ARBA00022692"/>
    </source>
</evidence>
<dbReference type="RefSeq" id="WP_048080922.1">
    <property type="nucleotide sequence ID" value="NZ_JAPVER010000020.1"/>
</dbReference>
<dbReference type="EMBL" id="JAPVES010000030">
    <property type="protein sequence ID" value="MCZ3374187.1"/>
    <property type="molecule type" value="Genomic_DNA"/>
</dbReference>
<feature type="transmembrane region" description="Helical" evidence="8">
    <location>
        <begin position="67"/>
        <end position="90"/>
    </location>
</feature>
<organism evidence="11">
    <name type="scientific">Methanobacterium veterum</name>
    <dbReference type="NCBI Taxonomy" id="408577"/>
    <lineage>
        <taxon>Archaea</taxon>
        <taxon>Methanobacteriati</taxon>
        <taxon>Methanobacteriota</taxon>
        <taxon>Methanomada group</taxon>
        <taxon>Methanobacteria</taxon>
        <taxon>Methanobacteriales</taxon>
        <taxon>Methanobacteriaceae</taxon>
        <taxon>Methanobacterium</taxon>
    </lineage>
</organism>
<evidence type="ECO:0000256" key="8">
    <source>
        <dbReference type="SAM" id="Phobius"/>
    </source>
</evidence>
<evidence type="ECO:0000313" key="11">
    <source>
        <dbReference type="EMBL" id="MCZ3374187.1"/>
    </source>
</evidence>
<comment type="caution">
    <text evidence="11">The sequence shown here is derived from an EMBL/GenBank/DDBJ whole genome shotgun (WGS) entry which is preliminary data.</text>
</comment>
<feature type="domain" description="Pycsar effector protein" evidence="9">
    <location>
        <begin position="28"/>
        <end position="160"/>
    </location>
</feature>
<keyword evidence="3 8" id="KW-0812">Transmembrane</keyword>
<dbReference type="AlphaFoldDB" id="A0A9E5A889"/>
<keyword evidence="2" id="KW-1003">Cell membrane</keyword>
<accession>A0A9E5A889</accession>
<reference evidence="11" key="1">
    <citation type="submission" date="2022-12" db="EMBL/GenBank/DDBJ databases">
        <title>Reclassification of two methanogenic archaea species isolated from the Kolyma lowland permafrost.</title>
        <authorList>
            <person name="Trubitsyn V.E."/>
            <person name="Rivkina E.M."/>
            <person name="Shcherbakova V.A."/>
        </authorList>
    </citation>
    <scope>NUCLEOTIDE SEQUENCE</scope>
    <source>
        <strain evidence="10">M2</strain>
        <strain evidence="11">MK4</strain>
    </source>
</reference>
<evidence type="ECO:0000256" key="1">
    <source>
        <dbReference type="ARBA" id="ARBA00004236"/>
    </source>
</evidence>
<proteinExistence type="predicted"/>
<evidence type="ECO:0000256" key="6">
    <source>
        <dbReference type="ARBA" id="ARBA00023118"/>
    </source>
</evidence>
<evidence type="ECO:0000313" key="10">
    <source>
        <dbReference type="EMBL" id="MCZ3366668.1"/>
    </source>
</evidence>
<gene>
    <name evidence="11" type="ORF">O3H35_16175</name>
    <name evidence="10" type="ORF">O3H54_12330</name>
</gene>
<keyword evidence="4" id="KW-0547">Nucleotide-binding</keyword>
<dbReference type="Proteomes" id="UP001068021">
    <property type="component" value="Unassembled WGS sequence"/>
</dbReference>
<dbReference type="Pfam" id="PF18967">
    <property type="entry name" value="PycTM"/>
    <property type="match status" value="1"/>
</dbReference>
<dbReference type="InterPro" id="IPR043760">
    <property type="entry name" value="PycTM_dom"/>
</dbReference>
<feature type="transmembrane region" description="Helical" evidence="8">
    <location>
        <begin position="140"/>
        <end position="164"/>
    </location>
</feature>
<keyword evidence="5 8" id="KW-1133">Transmembrane helix</keyword>
<name>A0A9E5A889_9EURY</name>
<evidence type="ECO:0000256" key="4">
    <source>
        <dbReference type="ARBA" id="ARBA00022741"/>
    </source>
</evidence>
<evidence type="ECO:0000256" key="5">
    <source>
        <dbReference type="ARBA" id="ARBA00022989"/>
    </source>
</evidence>
<evidence type="ECO:0000256" key="2">
    <source>
        <dbReference type="ARBA" id="ARBA00022475"/>
    </source>
</evidence>
<evidence type="ECO:0000259" key="9">
    <source>
        <dbReference type="Pfam" id="PF18967"/>
    </source>
</evidence>
<keyword evidence="7 8" id="KW-0472">Membrane</keyword>
<evidence type="ECO:0000313" key="12">
    <source>
        <dbReference type="Proteomes" id="UP001068021"/>
    </source>
</evidence>
<comment type="subcellular location">
    <subcellularLocation>
        <location evidence="1">Cell membrane</location>
    </subcellularLocation>
</comment>
<feature type="transmembrane region" description="Helical" evidence="8">
    <location>
        <begin position="35"/>
        <end position="55"/>
    </location>
</feature>
<protein>
    <recommendedName>
        <fullName evidence="9">Pycsar effector protein domain-containing protein</fullName>
    </recommendedName>
</protein>
<sequence length="167" mass="19129">MDNKPNEATIEVIYNESVRQYNLILNSHNGLNNKAIGIIAFNGTLLSLFSLSVVQFINSQHLNDLQIFLSCITISYLFIIFSIICSIYAYHVIKFGSIDVKTLHTEYYIESRQTVLDQLCSNISNDSEKIRKLLDRRGKFINYSLFFSMIGVICICISLIYGFYSIP</sequence>
<evidence type="ECO:0000256" key="7">
    <source>
        <dbReference type="ARBA" id="ARBA00023136"/>
    </source>
</evidence>